<evidence type="ECO:0000313" key="1">
    <source>
        <dbReference type="EMBL" id="OWZ17587.1"/>
    </source>
</evidence>
<reference evidence="2" key="1">
    <citation type="submission" date="2017-03" db="EMBL/GenBank/DDBJ databases">
        <title>Phytopthora megakarya and P. palmivora, two closely related causual agents of cacao black pod achieved similar genome size and gene model numbers by different mechanisms.</title>
        <authorList>
            <person name="Ali S."/>
            <person name="Shao J."/>
            <person name="Larry D.J."/>
            <person name="Kronmiller B."/>
            <person name="Shen D."/>
            <person name="Strem M.D."/>
            <person name="Melnick R.L."/>
            <person name="Guiltinan M.J."/>
            <person name="Tyler B.M."/>
            <person name="Meinhardt L.W."/>
            <person name="Bailey B.A."/>
        </authorList>
    </citation>
    <scope>NUCLEOTIDE SEQUENCE [LARGE SCALE GENOMIC DNA]</scope>
    <source>
        <strain evidence="2">zdho120</strain>
    </source>
</reference>
<proteinExistence type="predicted"/>
<sequence length="231" mass="26452">MRSFTKILGAAPRSTNEWSASLSSLQWRNCMKSYCKFCRDGTLHHGCADKKVENSRGSYFLNLDDVEFCQLTRTTRASFDYVCDVLGRHRVFHNDSKNPQAPMWLQLAVALDRLGTNGNGASEGRRNKNFIDSTTFRWPKNQLSMAYVFYRTYRYSVNGQAHGLSRGVVVKKWIQGSFISPNQYLLANYAYPTNKTHNTLVPAYKKNDAGIDNEDFNTCVAHARIVHEHNY</sequence>
<organism evidence="1 2">
    <name type="scientific">Phytophthora megakarya</name>
    <dbReference type="NCBI Taxonomy" id="4795"/>
    <lineage>
        <taxon>Eukaryota</taxon>
        <taxon>Sar</taxon>
        <taxon>Stramenopiles</taxon>
        <taxon>Oomycota</taxon>
        <taxon>Peronosporomycetes</taxon>
        <taxon>Peronosporales</taxon>
        <taxon>Peronosporaceae</taxon>
        <taxon>Phytophthora</taxon>
    </lineage>
</organism>
<dbReference type="EMBL" id="NBNE01000729">
    <property type="protein sequence ID" value="OWZ17587.1"/>
    <property type="molecule type" value="Genomic_DNA"/>
</dbReference>
<evidence type="ECO:0000313" key="2">
    <source>
        <dbReference type="Proteomes" id="UP000198211"/>
    </source>
</evidence>
<dbReference type="Proteomes" id="UP000198211">
    <property type="component" value="Unassembled WGS sequence"/>
</dbReference>
<comment type="caution">
    <text evidence="1">The sequence shown here is derived from an EMBL/GenBank/DDBJ whole genome shotgun (WGS) entry which is preliminary data.</text>
</comment>
<dbReference type="AlphaFoldDB" id="A0A225WKS5"/>
<protein>
    <submittedName>
        <fullName evidence="1">Uncharacterized protein</fullName>
    </submittedName>
</protein>
<accession>A0A225WKS5</accession>
<name>A0A225WKS5_9STRA</name>
<gene>
    <name evidence="1" type="ORF">PHMEG_0008450</name>
</gene>
<keyword evidence="2" id="KW-1185">Reference proteome</keyword>